<evidence type="ECO:0008006" key="4">
    <source>
        <dbReference type="Google" id="ProtNLM"/>
    </source>
</evidence>
<feature type="signal peptide" evidence="1">
    <location>
        <begin position="1"/>
        <end position="27"/>
    </location>
</feature>
<name>A0A259TV44_9BACT</name>
<dbReference type="OrthoDB" id="671959at2"/>
<accession>A0A259TV44</accession>
<dbReference type="AlphaFoldDB" id="A0A259TV44"/>
<gene>
    <name evidence="2" type="ORF">BSZ36_00355</name>
</gene>
<sequence length="165" mass="17199">MTAASGALARGVVLACAAALCAGCASAPEATPRTASGAPAALLGAFVDDYGIAYEITDREWVQRPNAHYRIVRWAPEDRYLIAQNDAANPTDGGLWTRIDWVPLAGMAPYEWAFCLSVYDAPTPGAAAASGDADPSVPRTGCGGYPFSRMRRVAPGDSTGASRGY</sequence>
<keyword evidence="1" id="KW-0732">Signal</keyword>
<reference evidence="2 3" key="1">
    <citation type="submission" date="2016-11" db="EMBL/GenBank/DDBJ databases">
        <title>Study of marine rhodopsin-containing bacteria.</title>
        <authorList>
            <person name="Yoshizawa S."/>
            <person name="Kumagai Y."/>
            <person name="Kogure K."/>
        </authorList>
    </citation>
    <scope>NUCLEOTIDE SEQUENCE [LARGE SCALE GENOMIC DNA]</scope>
    <source>
        <strain evidence="2 3">SG-29</strain>
    </source>
</reference>
<evidence type="ECO:0000256" key="1">
    <source>
        <dbReference type="SAM" id="SignalP"/>
    </source>
</evidence>
<feature type="chain" id="PRO_5013237871" description="Secreted protein" evidence="1">
    <location>
        <begin position="28"/>
        <end position="165"/>
    </location>
</feature>
<dbReference type="Proteomes" id="UP000216446">
    <property type="component" value="Unassembled WGS sequence"/>
</dbReference>
<dbReference type="InParanoid" id="A0A259TV44"/>
<dbReference type="RefSeq" id="WP_094545187.1">
    <property type="nucleotide sequence ID" value="NZ_MQWB01000001.1"/>
</dbReference>
<dbReference type="EMBL" id="MQWB01000001">
    <property type="protein sequence ID" value="OZC01570.1"/>
    <property type="molecule type" value="Genomic_DNA"/>
</dbReference>
<comment type="caution">
    <text evidence="2">The sequence shown here is derived from an EMBL/GenBank/DDBJ whole genome shotgun (WGS) entry which is preliminary data.</text>
</comment>
<protein>
    <recommendedName>
        <fullName evidence="4">Secreted protein</fullName>
    </recommendedName>
</protein>
<keyword evidence="3" id="KW-1185">Reference proteome</keyword>
<evidence type="ECO:0000313" key="2">
    <source>
        <dbReference type="EMBL" id="OZC01570.1"/>
    </source>
</evidence>
<organism evidence="2 3">
    <name type="scientific">Rubricoccus marinus</name>
    <dbReference type="NCBI Taxonomy" id="716817"/>
    <lineage>
        <taxon>Bacteria</taxon>
        <taxon>Pseudomonadati</taxon>
        <taxon>Rhodothermota</taxon>
        <taxon>Rhodothermia</taxon>
        <taxon>Rhodothermales</taxon>
        <taxon>Rubricoccaceae</taxon>
        <taxon>Rubricoccus</taxon>
    </lineage>
</organism>
<proteinExistence type="predicted"/>
<evidence type="ECO:0000313" key="3">
    <source>
        <dbReference type="Proteomes" id="UP000216446"/>
    </source>
</evidence>